<dbReference type="AlphaFoldDB" id="A0A9P8YEW1"/>
<dbReference type="InterPro" id="IPR030475">
    <property type="entry name" value="RNR_small_AS"/>
</dbReference>
<protein>
    <recommendedName>
        <fullName evidence="3">ribonucleoside-diphosphate reductase</fullName>
        <ecNumber evidence="3">1.17.4.1</ecNumber>
    </recommendedName>
</protein>
<dbReference type="PANTHER" id="PTHR23409:SF18">
    <property type="entry name" value="RIBONUCLEOSIDE-DIPHOSPHATE REDUCTASE SUBUNIT M2"/>
    <property type="match status" value="1"/>
</dbReference>
<dbReference type="FunFam" id="1.10.620.20:FF:000004">
    <property type="entry name" value="Ribonucleoside-diphosphate reductase subunit M2 B"/>
    <property type="match status" value="1"/>
</dbReference>
<dbReference type="GO" id="GO:0009263">
    <property type="term" value="P:deoxyribonucleotide biosynthetic process"/>
    <property type="evidence" value="ECO:0007669"/>
    <property type="project" value="UniProtKB-KW"/>
</dbReference>
<evidence type="ECO:0000256" key="4">
    <source>
        <dbReference type="ARBA" id="ARBA00022723"/>
    </source>
</evidence>
<dbReference type="PROSITE" id="PS00368">
    <property type="entry name" value="RIBORED_SMALL"/>
    <property type="match status" value="1"/>
</dbReference>
<dbReference type="OrthoDB" id="10248373at2759"/>
<evidence type="ECO:0000256" key="5">
    <source>
        <dbReference type="ARBA" id="ARBA00023002"/>
    </source>
</evidence>
<sequence>MAANITPSKKVASAMDSLKMESPVKKLDFAAGKENAPFDADLETLASQIDSQKPAVEQSKEVSPNNAEFANIKAMEAEEPLLQENPQRFVLFPIKYHEIWQMYKKAEASFWTAEEIDLSKDLHDWNNKINEDEKYFISHILAFFAASDGIVNENLVERFSGEVQIPEARCFYGFQIMMENIHSETYSLLIDTYVKEPAQRTHLFNAIDTIPAIRKKADWALKWISDRESTFAQRLIAFAAVEGIFFSGAFASIFWLKKRGLMPGLTFSNELISRDEGLHTDFACLLFSHLKHRPSKKLVEEIIVDAVKIEQEFLTEALPCALLGMNSNLMKQYIEFVADRLLVALGNEKVYRATNPFDFMENISLGGKTNFFEKRVGEYQKAGVMASTKKPVPTEDTASPSNEAASHDNNGGDFAFDEDF</sequence>
<comment type="similarity">
    <text evidence="2">Belongs to the ribonucleoside diphosphate reductase small chain family.</text>
</comment>
<comment type="caution">
    <text evidence="10">The sequence shown here is derived from an EMBL/GenBank/DDBJ whole genome shotgun (WGS) entry which is preliminary data.</text>
</comment>
<dbReference type="Gene3D" id="1.10.620.20">
    <property type="entry name" value="Ribonucleotide Reductase, subunit A"/>
    <property type="match status" value="1"/>
</dbReference>
<reference evidence="10" key="1">
    <citation type="journal article" date="2021" name="Nat. Commun.">
        <title>Genetic determinants of endophytism in the Arabidopsis root mycobiome.</title>
        <authorList>
            <person name="Mesny F."/>
            <person name="Miyauchi S."/>
            <person name="Thiergart T."/>
            <person name="Pickel B."/>
            <person name="Atanasova L."/>
            <person name="Karlsson M."/>
            <person name="Huettel B."/>
            <person name="Barry K.W."/>
            <person name="Haridas S."/>
            <person name="Chen C."/>
            <person name="Bauer D."/>
            <person name="Andreopoulos W."/>
            <person name="Pangilinan J."/>
            <person name="LaButti K."/>
            <person name="Riley R."/>
            <person name="Lipzen A."/>
            <person name="Clum A."/>
            <person name="Drula E."/>
            <person name="Henrissat B."/>
            <person name="Kohler A."/>
            <person name="Grigoriev I.V."/>
            <person name="Martin F.M."/>
            <person name="Hacquard S."/>
        </authorList>
    </citation>
    <scope>NUCLEOTIDE SEQUENCE</scope>
    <source>
        <strain evidence="10">MPI-CAGE-CH-0230</strain>
    </source>
</reference>
<dbReference type="GO" id="GO:0046872">
    <property type="term" value="F:metal ion binding"/>
    <property type="evidence" value="ECO:0007669"/>
    <property type="project" value="UniProtKB-KW"/>
</dbReference>
<name>A0A9P8YEW1_9PEZI</name>
<comment type="cofactor">
    <cofactor evidence="1">
        <name>Fe cation</name>
        <dbReference type="ChEBI" id="CHEBI:24875"/>
    </cofactor>
</comment>
<feature type="transmembrane region" description="Helical" evidence="9">
    <location>
        <begin position="235"/>
        <end position="256"/>
    </location>
</feature>
<dbReference type="RefSeq" id="XP_046017075.1">
    <property type="nucleotide sequence ID" value="XM_046158157.1"/>
</dbReference>
<dbReference type="GeneID" id="70187703"/>
<evidence type="ECO:0000256" key="3">
    <source>
        <dbReference type="ARBA" id="ARBA00012274"/>
    </source>
</evidence>
<keyword evidence="7" id="KW-0215">Deoxyribonucleotide synthesis</keyword>
<proteinExistence type="inferred from homology"/>
<keyword evidence="6" id="KW-0408">Iron</keyword>
<dbReference type="GO" id="GO:0004748">
    <property type="term" value="F:ribonucleoside-diphosphate reductase activity, thioredoxin disulfide as acceptor"/>
    <property type="evidence" value="ECO:0007669"/>
    <property type="project" value="UniProtKB-EC"/>
</dbReference>
<evidence type="ECO:0000256" key="8">
    <source>
        <dbReference type="SAM" id="MobiDB-lite"/>
    </source>
</evidence>
<evidence type="ECO:0000256" key="9">
    <source>
        <dbReference type="SAM" id="Phobius"/>
    </source>
</evidence>
<feature type="region of interest" description="Disordered" evidence="8">
    <location>
        <begin position="386"/>
        <end position="420"/>
    </location>
</feature>
<dbReference type="CDD" id="cd01049">
    <property type="entry name" value="RNRR2"/>
    <property type="match status" value="1"/>
</dbReference>
<evidence type="ECO:0000256" key="6">
    <source>
        <dbReference type="ARBA" id="ARBA00023004"/>
    </source>
</evidence>
<keyword evidence="9" id="KW-0812">Transmembrane</keyword>
<gene>
    <name evidence="10" type="ORF">B0I36DRAFT_359578</name>
</gene>
<dbReference type="PANTHER" id="PTHR23409">
    <property type="entry name" value="RIBONUCLEOSIDE-DIPHOSPHATE REDUCTASE SMALL CHAIN"/>
    <property type="match status" value="1"/>
</dbReference>
<dbReference type="InterPro" id="IPR033909">
    <property type="entry name" value="RNR_small"/>
</dbReference>
<evidence type="ECO:0000256" key="7">
    <source>
        <dbReference type="ARBA" id="ARBA00023116"/>
    </source>
</evidence>
<dbReference type="SUPFAM" id="SSF47240">
    <property type="entry name" value="Ferritin-like"/>
    <property type="match status" value="1"/>
</dbReference>
<keyword evidence="4" id="KW-0479">Metal-binding</keyword>
<dbReference type="Pfam" id="PF00268">
    <property type="entry name" value="Ribonuc_red_sm"/>
    <property type="match status" value="1"/>
</dbReference>
<dbReference type="EC" id="1.17.4.1" evidence="3"/>
<keyword evidence="9" id="KW-1133">Transmembrane helix</keyword>
<evidence type="ECO:0000313" key="11">
    <source>
        <dbReference type="Proteomes" id="UP000756346"/>
    </source>
</evidence>
<organism evidence="10 11">
    <name type="scientific">Microdochium trichocladiopsis</name>
    <dbReference type="NCBI Taxonomy" id="1682393"/>
    <lineage>
        <taxon>Eukaryota</taxon>
        <taxon>Fungi</taxon>
        <taxon>Dikarya</taxon>
        <taxon>Ascomycota</taxon>
        <taxon>Pezizomycotina</taxon>
        <taxon>Sordariomycetes</taxon>
        <taxon>Xylariomycetidae</taxon>
        <taxon>Xylariales</taxon>
        <taxon>Microdochiaceae</taxon>
        <taxon>Microdochium</taxon>
    </lineage>
</organism>
<dbReference type="Proteomes" id="UP000756346">
    <property type="component" value="Unassembled WGS sequence"/>
</dbReference>
<evidence type="ECO:0000256" key="1">
    <source>
        <dbReference type="ARBA" id="ARBA00001962"/>
    </source>
</evidence>
<keyword evidence="11" id="KW-1185">Reference proteome</keyword>
<evidence type="ECO:0000256" key="2">
    <source>
        <dbReference type="ARBA" id="ARBA00009303"/>
    </source>
</evidence>
<keyword evidence="5" id="KW-0560">Oxidoreductase</keyword>
<dbReference type="InterPro" id="IPR000358">
    <property type="entry name" value="RNR_small_fam"/>
</dbReference>
<dbReference type="InterPro" id="IPR012348">
    <property type="entry name" value="RNR-like"/>
</dbReference>
<feature type="compositionally biased region" description="Polar residues" evidence="8">
    <location>
        <begin position="396"/>
        <end position="409"/>
    </location>
</feature>
<accession>A0A9P8YEW1</accession>
<keyword evidence="9" id="KW-0472">Membrane</keyword>
<dbReference type="EMBL" id="JAGTJQ010000002">
    <property type="protein sequence ID" value="KAH7037954.1"/>
    <property type="molecule type" value="Genomic_DNA"/>
</dbReference>
<evidence type="ECO:0000313" key="10">
    <source>
        <dbReference type="EMBL" id="KAH7037954.1"/>
    </source>
</evidence>
<dbReference type="InterPro" id="IPR009078">
    <property type="entry name" value="Ferritin-like_SF"/>
</dbReference>